<name>A0ABD3CBE6_9LAMI</name>
<accession>A0ABD3CBE6</accession>
<keyword evidence="6 7" id="KW-0560">Oxidoreductase</keyword>
<evidence type="ECO:0000313" key="9">
    <source>
        <dbReference type="Proteomes" id="UP001632038"/>
    </source>
</evidence>
<dbReference type="PANTHER" id="PTHR45754">
    <property type="entry name" value="METHYLENETETRAHYDROFOLATE REDUCTASE"/>
    <property type="match status" value="1"/>
</dbReference>
<dbReference type="AlphaFoldDB" id="A0ABD3CBE6"/>
<keyword evidence="9" id="KW-1185">Reference proteome</keyword>
<evidence type="ECO:0000256" key="7">
    <source>
        <dbReference type="RuleBase" id="RU003862"/>
    </source>
</evidence>
<dbReference type="Proteomes" id="UP001632038">
    <property type="component" value="Unassembled WGS sequence"/>
</dbReference>
<comment type="caution">
    <text evidence="8">The sequence shown here is derived from an EMBL/GenBank/DDBJ whole genome shotgun (WGS) entry which is preliminary data.</text>
</comment>
<comment type="pathway">
    <text evidence="2 7">One-carbon metabolism; tetrahydrofolate interconversion.</text>
</comment>
<evidence type="ECO:0000256" key="2">
    <source>
        <dbReference type="ARBA" id="ARBA00004777"/>
    </source>
</evidence>
<gene>
    <name evidence="8" type="primary">MTHFR1_1</name>
    <name evidence="8" type="ORF">CASFOL_030205</name>
</gene>
<dbReference type="GO" id="GO:0004489">
    <property type="term" value="F:methylenetetrahydrofolate reductase [NAD(P)H] activity"/>
    <property type="evidence" value="ECO:0007669"/>
    <property type="project" value="UniProtKB-ARBA"/>
</dbReference>
<dbReference type="EMBL" id="JAVIJP010000047">
    <property type="protein sequence ID" value="KAL3626656.1"/>
    <property type="molecule type" value="Genomic_DNA"/>
</dbReference>
<protein>
    <recommendedName>
        <fullName evidence="7">Methylenetetrahydrofolate reductase</fullName>
    </recommendedName>
</protein>
<organism evidence="8 9">
    <name type="scientific">Castilleja foliolosa</name>
    <dbReference type="NCBI Taxonomy" id="1961234"/>
    <lineage>
        <taxon>Eukaryota</taxon>
        <taxon>Viridiplantae</taxon>
        <taxon>Streptophyta</taxon>
        <taxon>Embryophyta</taxon>
        <taxon>Tracheophyta</taxon>
        <taxon>Spermatophyta</taxon>
        <taxon>Magnoliopsida</taxon>
        <taxon>eudicotyledons</taxon>
        <taxon>Gunneridae</taxon>
        <taxon>Pentapetalae</taxon>
        <taxon>asterids</taxon>
        <taxon>lamiids</taxon>
        <taxon>Lamiales</taxon>
        <taxon>Orobanchaceae</taxon>
        <taxon>Pedicularideae</taxon>
        <taxon>Castillejinae</taxon>
        <taxon>Castilleja</taxon>
    </lineage>
</organism>
<comment type="cofactor">
    <cofactor evidence="1 7">
        <name>FAD</name>
        <dbReference type="ChEBI" id="CHEBI:57692"/>
    </cofactor>
</comment>
<sequence>MAGLEPIKDDEEAVRAYGIHLGTEINKKIMASGIRTSHLYTMNMEKSALAILMENVHPIFCWQIILKVTSQGLWAATSSHMHGRSEDSQDPSYGALTDYQFMRSRAGDQKISEEWATPLKTVEVVCESELNGLQPETKIINEQLVNVKVVREGSVLTVRSISDLCGQGCLEAVCVEASWVPV</sequence>
<dbReference type="InterPro" id="IPR003171">
    <property type="entry name" value="Mehydrof_redctse-like"/>
</dbReference>
<evidence type="ECO:0000256" key="4">
    <source>
        <dbReference type="ARBA" id="ARBA00022630"/>
    </source>
</evidence>
<evidence type="ECO:0000256" key="6">
    <source>
        <dbReference type="ARBA" id="ARBA00023002"/>
    </source>
</evidence>
<dbReference type="InterPro" id="IPR029041">
    <property type="entry name" value="FAD-linked_oxidoreductase-like"/>
</dbReference>
<dbReference type="Pfam" id="PF02219">
    <property type="entry name" value="MTHFR"/>
    <property type="match status" value="1"/>
</dbReference>
<keyword evidence="5 7" id="KW-0274">FAD</keyword>
<dbReference type="SUPFAM" id="SSF51730">
    <property type="entry name" value="FAD-linked oxidoreductase"/>
    <property type="match status" value="1"/>
</dbReference>
<keyword evidence="4 7" id="KW-0285">Flavoprotein</keyword>
<evidence type="ECO:0000256" key="1">
    <source>
        <dbReference type="ARBA" id="ARBA00001974"/>
    </source>
</evidence>
<evidence type="ECO:0000256" key="3">
    <source>
        <dbReference type="ARBA" id="ARBA00006743"/>
    </source>
</evidence>
<reference evidence="9" key="1">
    <citation type="journal article" date="2024" name="IScience">
        <title>Strigolactones Initiate the Formation of Haustorium-like Structures in Castilleja.</title>
        <authorList>
            <person name="Buerger M."/>
            <person name="Peterson D."/>
            <person name="Chory J."/>
        </authorList>
    </citation>
    <scope>NUCLEOTIDE SEQUENCE [LARGE SCALE GENOMIC DNA]</scope>
</reference>
<evidence type="ECO:0000256" key="5">
    <source>
        <dbReference type="ARBA" id="ARBA00022827"/>
    </source>
</evidence>
<proteinExistence type="inferred from homology"/>
<comment type="similarity">
    <text evidence="3 7">Belongs to the methylenetetrahydrofolate reductase family.</text>
</comment>
<dbReference type="Gene3D" id="3.20.20.220">
    <property type="match status" value="1"/>
</dbReference>
<dbReference type="PANTHER" id="PTHR45754:SF3">
    <property type="entry name" value="METHYLENETETRAHYDROFOLATE REDUCTASE (NADPH)"/>
    <property type="match status" value="1"/>
</dbReference>
<evidence type="ECO:0000313" key="8">
    <source>
        <dbReference type="EMBL" id="KAL3626656.1"/>
    </source>
</evidence>